<keyword evidence="3" id="KW-1185">Reference proteome</keyword>
<evidence type="ECO:0000313" key="3">
    <source>
        <dbReference type="Proteomes" id="UP000299102"/>
    </source>
</evidence>
<name>A0A4C1T232_EUMVA</name>
<evidence type="ECO:0000313" key="2">
    <source>
        <dbReference type="EMBL" id="GBP07331.1"/>
    </source>
</evidence>
<protein>
    <submittedName>
        <fullName evidence="2">Uncharacterized protein</fullName>
    </submittedName>
</protein>
<evidence type="ECO:0000256" key="1">
    <source>
        <dbReference type="SAM" id="MobiDB-lite"/>
    </source>
</evidence>
<dbReference type="Proteomes" id="UP000299102">
    <property type="component" value="Unassembled WGS sequence"/>
</dbReference>
<dbReference type="EMBL" id="BGZK01000026">
    <property type="protein sequence ID" value="GBP07331.1"/>
    <property type="molecule type" value="Genomic_DNA"/>
</dbReference>
<gene>
    <name evidence="2" type="ORF">EVAR_4726_1</name>
</gene>
<sequence>MARFGTESFINCVSGVRARAAASLLLSRELCVQELVRCRLWTSACAVLTTYELLVRRPWRCRVFRPECCSMSAKNVEDEITPSRHQNVFGIPKAAKAGSGHVDPEISGRHVSPLPRRRPPHSDIKSIAAT</sequence>
<organism evidence="2 3">
    <name type="scientific">Eumeta variegata</name>
    <name type="common">Bagworm moth</name>
    <name type="synonym">Eumeta japonica</name>
    <dbReference type="NCBI Taxonomy" id="151549"/>
    <lineage>
        <taxon>Eukaryota</taxon>
        <taxon>Metazoa</taxon>
        <taxon>Ecdysozoa</taxon>
        <taxon>Arthropoda</taxon>
        <taxon>Hexapoda</taxon>
        <taxon>Insecta</taxon>
        <taxon>Pterygota</taxon>
        <taxon>Neoptera</taxon>
        <taxon>Endopterygota</taxon>
        <taxon>Lepidoptera</taxon>
        <taxon>Glossata</taxon>
        <taxon>Ditrysia</taxon>
        <taxon>Tineoidea</taxon>
        <taxon>Psychidae</taxon>
        <taxon>Oiketicinae</taxon>
        <taxon>Eumeta</taxon>
    </lineage>
</organism>
<dbReference type="AlphaFoldDB" id="A0A4C1T232"/>
<proteinExistence type="predicted"/>
<accession>A0A4C1T232</accession>
<reference evidence="2 3" key="1">
    <citation type="journal article" date="2019" name="Commun. Biol.">
        <title>The bagworm genome reveals a unique fibroin gene that provides high tensile strength.</title>
        <authorList>
            <person name="Kono N."/>
            <person name="Nakamura H."/>
            <person name="Ohtoshi R."/>
            <person name="Tomita M."/>
            <person name="Numata K."/>
            <person name="Arakawa K."/>
        </authorList>
    </citation>
    <scope>NUCLEOTIDE SEQUENCE [LARGE SCALE GENOMIC DNA]</scope>
</reference>
<comment type="caution">
    <text evidence="2">The sequence shown here is derived from an EMBL/GenBank/DDBJ whole genome shotgun (WGS) entry which is preliminary data.</text>
</comment>
<feature type="region of interest" description="Disordered" evidence="1">
    <location>
        <begin position="95"/>
        <end position="130"/>
    </location>
</feature>